<dbReference type="PANTHER" id="PTHR42847">
    <property type="entry name" value="ALKANESULFONATE MONOOXYGENASE"/>
    <property type="match status" value="1"/>
</dbReference>
<evidence type="ECO:0000256" key="3">
    <source>
        <dbReference type="ARBA" id="ARBA00023002"/>
    </source>
</evidence>
<dbReference type="EMBL" id="MIGB01000049">
    <property type="protein sequence ID" value="OSY35604.1"/>
    <property type="molecule type" value="Genomic_DNA"/>
</dbReference>
<keyword evidence="4 6" id="KW-0503">Monooxygenase</keyword>
<keyword evidence="1" id="KW-0285">Flavoprotein</keyword>
<evidence type="ECO:0000313" key="6">
    <source>
        <dbReference type="EMBL" id="OSY35604.1"/>
    </source>
</evidence>
<dbReference type="OrthoDB" id="9814695at2"/>
<organism evidence="6 7">
    <name type="scientific">Pseudonocardia autotrophica</name>
    <name type="common">Amycolata autotrophica</name>
    <name type="synonym">Nocardia autotrophica</name>
    <dbReference type="NCBI Taxonomy" id="2074"/>
    <lineage>
        <taxon>Bacteria</taxon>
        <taxon>Bacillati</taxon>
        <taxon>Actinomycetota</taxon>
        <taxon>Actinomycetes</taxon>
        <taxon>Pseudonocardiales</taxon>
        <taxon>Pseudonocardiaceae</taxon>
        <taxon>Pseudonocardia</taxon>
    </lineage>
</organism>
<keyword evidence="7" id="KW-1185">Reference proteome</keyword>
<dbReference type="InterPro" id="IPR011251">
    <property type="entry name" value="Luciferase-like_dom"/>
</dbReference>
<protein>
    <submittedName>
        <fullName evidence="6">Pyrimidine monooxygenase RutA</fullName>
        <ecNumber evidence="6">1.14.99.46</ecNumber>
    </submittedName>
</protein>
<dbReference type="Gene3D" id="3.20.20.30">
    <property type="entry name" value="Luciferase-like domain"/>
    <property type="match status" value="1"/>
</dbReference>
<dbReference type="RefSeq" id="WP_085916020.1">
    <property type="nucleotide sequence ID" value="NZ_AP018920.1"/>
</dbReference>
<dbReference type="InterPro" id="IPR036661">
    <property type="entry name" value="Luciferase-like_sf"/>
</dbReference>
<reference evidence="6 7" key="1">
    <citation type="submission" date="2016-09" db="EMBL/GenBank/DDBJ databases">
        <title>Pseudonocardia autotrophica DSM535, a candidate organism with high potential of specific P450 cytochromes.</title>
        <authorList>
            <person name="Grumaz C."/>
            <person name="Vainshtein Y."/>
            <person name="Kirstahler P."/>
            <person name="Sohn K."/>
        </authorList>
    </citation>
    <scope>NUCLEOTIDE SEQUENCE [LARGE SCALE GENOMIC DNA]</scope>
    <source>
        <strain evidence="6 7">DSM 535</strain>
    </source>
</reference>
<accession>A0A1Y2MK27</accession>
<dbReference type="CDD" id="cd01094">
    <property type="entry name" value="Alkanesulfonate_monoxygenase"/>
    <property type="match status" value="1"/>
</dbReference>
<name>A0A1Y2MK27_PSEAH</name>
<dbReference type="PANTHER" id="PTHR42847:SF4">
    <property type="entry name" value="ALKANESULFONATE MONOOXYGENASE-RELATED"/>
    <property type="match status" value="1"/>
</dbReference>
<keyword evidence="2" id="KW-0288">FMN</keyword>
<dbReference type="InterPro" id="IPR050172">
    <property type="entry name" value="SsuD_RutA_monooxygenase"/>
</dbReference>
<dbReference type="GO" id="GO:0004497">
    <property type="term" value="F:monooxygenase activity"/>
    <property type="evidence" value="ECO:0007669"/>
    <property type="project" value="UniProtKB-KW"/>
</dbReference>
<dbReference type="SUPFAM" id="SSF51679">
    <property type="entry name" value="Bacterial luciferase-like"/>
    <property type="match status" value="1"/>
</dbReference>
<evidence type="ECO:0000313" key="7">
    <source>
        <dbReference type="Proteomes" id="UP000194360"/>
    </source>
</evidence>
<sequence>MTRGAEVESVVDASSPLGEAMRNKLILGLFLPLQEGAWSPSTAPRDTSWSYEYNSMCTKEAERYGFDLAFGLGQWLGKGGYGGSSHFREHELDPLISSAALAAETSRIMLISTVHVLYGWHPVHLAKYGACIDHISGGRWGLNVVTGYKPSEYRMFGLEPIEHDLRYSMAAEFTEMMKTLWASDDNVTLNGKHWSMTDAHILPKPMHGRPVLVNAASSSAGLDYAAEFSDLIFITSPGGADPHQAVESLPAHNKKIKDLARARGREVRTVINPHVICRETEEEAWAAYQAILDNEDTVAADNFVAAFTGGDNRSWRGHSRKQWVVGGNVHLVGTPEQIVEWFQKLHDAGCDGMQVNFFDYLPDLQLFGERVIPLMIEAGLREGPAR</sequence>
<evidence type="ECO:0000256" key="2">
    <source>
        <dbReference type="ARBA" id="ARBA00022643"/>
    </source>
</evidence>
<dbReference type="Proteomes" id="UP000194360">
    <property type="component" value="Unassembled WGS sequence"/>
</dbReference>
<dbReference type="STRING" id="2074.BG845_05939"/>
<dbReference type="Pfam" id="PF00296">
    <property type="entry name" value="Bac_luciferase"/>
    <property type="match status" value="1"/>
</dbReference>
<gene>
    <name evidence="6" type="primary">rutA_6</name>
    <name evidence="6" type="ORF">BG845_05939</name>
</gene>
<proteinExistence type="predicted"/>
<keyword evidence="3 6" id="KW-0560">Oxidoreductase</keyword>
<evidence type="ECO:0000256" key="1">
    <source>
        <dbReference type="ARBA" id="ARBA00022630"/>
    </source>
</evidence>
<dbReference type="GO" id="GO:0052614">
    <property type="term" value="F:uracil oxygenase activity"/>
    <property type="evidence" value="ECO:0007669"/>
    <property type="project" value="UniProtKB-EC"/>
</dbReference>
<dbReference type="AlphaFoldDB" id="A0A1Y2MK27"/>
<comment type="caution">
    <text evidence="6">The sequence shown here is derived from an EMBL/GenBank/DDBJ whole genome shotgun (WGS) entry which is preliminary data.</text>
</comment>
<evidence type="ECO:0000259" key="5">
    <source>
        <dbReference type="Pfam" id="PF00296"/>
    </source>
</evidence>
<feature type="domain" description="Luciferase-like" evidence="5">
    <location>
        <begin position="28"/>
        <end position="351"/>
    </location>
</feature>
<dbReference type="EC" id="1.14.99.46" evidence="6"/>
<evidence type="ECO:0000256" key="4">
    <source>
        <dbReference type="ARBA" id="ARBA00023033"/>
    </source>
</evidence>